<dbReference type="GO" id="GO:0005886">
    <property type="term" value="C:plasma membrane"/>
    <property type="evidence" value="ECO:0007669"/>
    <property type="project" value="UniProtKB-SubCell"/>
</dbReference>
<dbReference type="NCBIfam" id="TIGR01397">
    <property type="entry name" value="fliM_switch"/>
    <property type="match status" value="1"/>
</dbReference>
<dbReference type="Pfam" id="PF02154">
    <property type="entry name" value="FliM"/>
    <property type="match status" value="1"/>
</dbReference>
<dbReference type="GO" id="GO:0003774">
    <property type="term" value="F:cytoskeletal motor activity"/>
    <property type="evidence" value="ECO:0007669"/>
    <property type="project" value="InterPro"/>
</dbReference>
<dbReference type="KEGG" id="bmeg:BG04_1099"/>
<evidence type="ECO:0000313" key="12">
    <source>
        <dbReference type="EMBL" id="AJI24200.1"/>
    </source>
</evidence>
<dbReference type="PIRSF" id="PIRSF002888">
    <property type="entry name" value="FliM"/>
    <property type="match status" value="1"/>
</dbReference>
<dbReference type="AlphaFoldDB" id="A0A0B6AH28"/>
<organism evidence="12 13">
    <name type="scientific">Priestia megaterium (strain ATCC 14581 / DSM 32 / CCUG 1817 / JCM 2506 / NBRC 15308 / NCIMB 9376 / NCTC 10342 / NRRL B-14308 / VKM B-512 / Ford 19)</name>
    <name type="common">Bacillus megaterium</name>
    <dbReference type="NCBI Taxonomy" id="1348623"/>
    <lineage>
        <taxon>Bacteria</taxon>
        <taxon>Bacillati</taxon>
        <taxon>Bacillota</taxon>
        <taxon>Bacilli</taxon>
        <taxon>Bacillales</taxon>
        <taxon>Bacillaceae</taxon>
        <taxon>Priestia</taxon>
    </lineage>
</organism>
<evidence type="ECO:0000313" key="13">
    <source>
        <dbReference type="Proteomes" id="UP000031829"/>
    </source>
</evidence>
<keyword evidence="7" id="KW-0283">Flagellar rotation</keyword>
<accession>A0A0B6AH28</accession>
<dbReference type="Proteomes" id="UP000031829">
    <property type="component" value="Chromosome"/>
</dbReference>
<dbReference type="GO" id="GO:0071978">
    <property type="term" value="P:bacterial-type flagellum-dependent swarming motility"/>
    <property type="evidence" value="ECO:0007669"/>
    <property type="project" value="TreeGrafter"/>
</dbReference>
<dbReference type="SUPFAM" id="SSF101801">
    <property type="entry name" value="Surface presentation of antigens (SPOA)"/>
    <property type="match status" value="1"/>
</dbReference>
<dbReference type="GeneID" id="93644575"/>
<evidence type="ECO:0000256" key="6">
    <source>
        <dbReference type="ARBA" id="ARBA00022500"/>
    </source>
</evidence>
<reference evidence="12 13" key="1">
    <citation type="journal article" date="2015" name="Genome Announc.">
        <title>Complete genome sequences for 35 biothreat assay-relevant bacillus species.</title>
        <authorList>
            <person name="Johnson S.L."/>
            <person name="Daligault H.E."/>
            <person name="Davenport K.W."/>
            <person name="Jaissle J."/>
            <person name="Frey K.G."/>
            <person name="Ladner J.T."/>
            <person name="Broomall S.M."/>
            <person name="Bishop-Lilly K.A."/>
            <person name="Bruce D.C."/>
            <person name="Gibbons H.S."/>
            <person name="Coyne S.R."/>
            <person name="Lo C.C."/>
            <person name="Meincke L."/>
            <person name="Munk A.C."/>
            <person name="Koroleva G.I."/>
            <person name="Rosenzweig C.N."/>
            <person name="Palacios G.F."/>
            <person name="Redden C.L."/>
            <person name="Minogue T.D."/>
            <person name="Chain P.S."/>
        </authorList>
    </citation>
    <scope>NUCLEOTIDE SEQUENCE [LARGE SCALE GENOMIC DNA]</scope>
    <source>
        <strain evidence="13">ATCC 14581 / DSM 32 / JCM 2506 / NBRC 15308 / NCIMB 9376 / NCTC 10342 / NRRL B-14308 / VKM B-512</strain>
    </source>
</reference>
<dbReference type="GO" id="GO:0009425">
    <property type="term" value="C:bacterial-type flagellum basal body"/>
    <property type="evidence" value="ECO:0007669"/>
    <property type="project" value="UniProtKB-SubCell"/>
</dbReference>
<comment type="similarity">
    <text evidence="3">Belongs to the FliM family.</text>
</comment>
<evidence type="ECO:0000259" key="11">
    <source>
        <dbReference type="Pfam" id="PF01052"/>
    </source>
</evidence>
<keyword evidence="9" id="KW-0975">Bacterial flagellum</keyword>
<keyword evidence="12" id="KW-0969">Cilium</keyword>
<proteinExistence type="inferred from homology"/>
<evidence type="ECO:0000256" key="9">
    <source>
        <dbReference type="ARBA" id="ARBA00023143"/>
    </source>
</evidence>
<evidence type="ECO:0000256" key="7">
    <source>
        <dbReference type="ARBA" id="ARBA00022779"/>
    </source>
</evidence>
<keyword evidence="12" id="KW-0282">Flagellum</keyword>
<keyword evidence="5" id="KW-1003">Cell membrane</keyword>
<evidence type="ECO:0000256" key="3">
    <source>
        <dbReference type="ARBA" id="ARBA00011049"/>
    </source>
</evidence>
<dbReference type="HOGENOM" id="CLU_052646_0_0_9"/>
<dbReference type="CDD" id="cd17908">
    <property type="entry name" value="FliM"/>
    <property type="match status" value="1"/>
</dbReference>
<dbReference type="InterPro" id="IPR028976">
    <property type="entry name" value="CheC-like_sf"/>
</dbReference>
<gene>
    <name evidence="12" type="primary">fliM</name>
    <name evidence="12" type="ORF">BG04_1099</name>
</gene>
<evidence type="ECO:0000256" key="5">
    <source>
        <dbReference type="ARBA" id="ARBA00022475"/>
    </source>
</evidence>
<dbReference type="InterPro" id="IPR001543">
    <property type="entry name" value="FliN-like_C"/>
</dbReference>
<evidence type="ECO:0000256" key="2">
    <source>
        <dbReference type="ARBA" id="ARBA00004202"/>
    </source>
</evidence>
<keyword evidence="8" id="KW-0472">Membrane</keyword>
<sequence length="333" mass="37505">MAGDVLSQNEIDALLSALSTGEMDADELKKENKKQRIRTYDFKRALRFSKDQIRSLTRIHENYARMLINVFSAQLRNVVQVSVVSVDQIPYEEFIRSVPKVTILNVIAVPPLEGHIIMEVNPNIAYAMLDRLLGGQGESGGKISNLTEIETSLVRNLLEKTLDSMREAWSSIAEIEPETSEFEVNPQFLQVISPNEIVIVISLNVQIGDETGMINLCIPHVTLEPIVSKLSVHYWMQSSKKEPNVQEVEQLKEQINGAELQVVAELGKADISIEDFLALDAGDVIRLQTSVHNPLTIYVGEQPKFIAQPGKVRRKVAVQILDDVKRRNERNER</sequence>
<dbReference type="RefSeq" id="WP_034649206.1">
    <property type="nucleotide sequence ID" value="NZ_BCVB01000001.1"/>
</dbReference>
<dbReference type="SUPFAM" id="SSF103039">
    <property type="entry name" value="CheC-like"/>
    <property type="match status" value="1"/>
</dbReference>
<dbReference type="PRINTS" id="PR00955">
    <property type="entry name" value="FLGMOTORFLIM"/>
</dbReference>
<comment type="subcellular location">
    <subcellularLocation>
        <location evidence="1">Bacterial flagellum basal body</location>
    </subcellularLocation>
    <subcellularLocation>
        <location evidence="2">Cell membrane</location>
        <topology evidence="2">Peripheral membrane protein</topology>
    </subcellularLocation>
</comment>
<evidence type="ECO:0000256" key="1">
    <source>
        <dbReference type="ARBA" id="ARBA00004117"/>
    </source>
</evidence>
<dbReference type="GO" id="GO:0050918">
    <property type="term" value="P:positive chemotaxis"/>
    <property type="evidence" value="ECO:0007669"/>
    <property type="project" value="TreeGrafter"/>
</dbReference>
<evidence type="ECO:0000256" key="10">
    <source>
        <dbReference type="NCBIfam" id="TIGR01397"/>
    </source>
</evidence>
<dbReference type="Gene3D" id="3.40.1550.10">
    <property type="entry name" value="CheC-like"/>
    <property type="match status" value="1"/>
</dbReference>
<protein>
    <recommendedName>
        <fullName evidence="4 10">Flagellar motor switch protein FliM</fullName>
    </recommendedName>
</protein>
<dbReference type="PANTHER" id="PTHR30034:SF6">
    <property type="entry name" value="YOP PROTEINS TRANSLOCATION PROTEIN Q"/>
    <property type="match status" value="1"/>
</dbReference>
<evidence type="ECO:0000256" key="4">
    <source>
        <dbReference type="ARBA" id="ARBA00021898"/>
    </source>
</evidence>
<feature type="domain" description="Flagellar motor switch protein FliN-like C-terminal" evidence="11">
    <location>
        <begin position="253"/>
        <end position="322"/>
    </location>
</feature>
<keyword evidence="12" id="KW-0966">Cell projection</keyword>
<evidence type="ECO:0000256" key="8">
    <source>
        <dbReference type="ARBA" id="ARBA00023136"/>
    </source>
</evidence>
<dbReference type="EMBL" id="CP009920">
    <property type="protein sequence ID" value="AJI24200.1"/>
    <property type="molecule type" value="Genomic_DNA"/>
</dbReference>
<name>A0A0B6AH28_PRIM2</name>
<dbReference type="Pfam" id="PF01052">
    <property type="entry name" value="FliMN_C"/>
    <property type="match status" value="1"/>
</dbReference>
<dbReference type="PANTHER" id="PTHR30034">
    <property type="entry name" value="FLAGELLAR MOTOR SWITCH PROTEIN FLIM"/>
    <property type="match status" value="1"/>
</dbReference>
<dbReference type="InterPro" id="IPR036429">
    <property type="entry name" value="SpoA-like_sf"/>
</dbReference>
<dbReference type="Gene3D" id="2.30.330.10">
    <property type="entry name" value="SpoA-like"/>
    <property type="match status" value="1"/>
</dbReference>
<keyword evidence="6" id="KW-0145">Chemotaxis</keyword>
<dbReference type="InterPro" id="IPR001689">
    <property type="entry name" value="Flag_FliM"/>
</dbReference>